<sequence>MKLEALAAAALLVPLAAGTAVAAGPAPLTWTPCAAPGTDPTVECASVEVPIDRANPALGTAKIALNRLPAKDKAHRAGSLLTNPGGPGGSGTASIAYQDIGFGTPEFAEIRRRYDVIGFDPRGIWKSTPRIRCGTPYDPAVNRFPVDRAGFDRLAAFTKAAGEECLAKTGPLLANADTANVVEDVDAIRAALGEDTVSWFGLSYGTEIGAMYAAKYPQRVRAMVLDGAMDHARSSRRAIVDEAAAVEDAWHQFATWCDSSPECALRGQNVLAYYDGLMADGERGKVPSKHLGRPATADELASGAYNGLVVSSAWPVLSKALADARADASRLTTASQFTREDYPAYIGVGCHDIPSPFAGPRDLKAAADQVKRVAPHSWRYSEFWTITTACTGWPVPPKNPPHPEHISGTAPILVVGGQHDPATPLVWAKGLTSRIDNGTLLTYASPGHSGTYNSSCARAAIAKYLVSGVTPAKGAICPP</sequence>
<evidence type="ECO:0000256" key="1">
    <source>
        <dbReference type="SAM" id="SignalP"/>
    </source>
</evidence>
<accession>A0ABP5DGC4</accession>
<dbReference type="Pfam" id="PF08386">
    <property type="entry name" value="Abhydrolase_4"/>
    <property type="match status" value="1"/>
</dbReference>
<evidence type="ECO:0000313" key="4">
    <source>
        <dbReference type="Proteomes" id="UP001501116"/>
    </source>
</evidence>
<dbReference type="EMBL" id="BAAANN010000032">
    <property type="protein sequence ID" value="GAA1979819.1"/>
    <property type="molecule type" value="Genomic_DNA"/>
</dbReference>
<reference evidence="4" key="1">
    <citation type="journal article" date="2019" name="Int. J. Syst. Evol. Microbiol.">
        <title>The Global Catalogue of Microorganisms (GCM) 10K type strain sequencing project: providing services to taxonomists for standard genome sequencing and annotation.</title>
        <authorList>
            <consortium name="The Broad Institute Genomics Platform"/>
            <consortium name="The Broad Institute Genome Sequencing Center for Infectious Disease"/>
            <person name="Wu L."/>
            <person name="Ma J."/>
        </authorList>
    </citation>
    <scope>NUCLEOTIDE SEQUENCE [LARGE SCALE GENOMIC DNA]</scope>
    <source>
        <strain evidence="4">JCM 14545</strain>
    </source>
</reference>
<dbReference type="RefSeq" id="WP_344427782.1">
    <property type="nucleotide sequence ID" value="NZ_BAAANN010000032.1"/>
</dbReference>
<comment type="caution">
    <text evidence="3">The sequence shown here is derived from an EMBL/GenBank/DDBJ whole genome shotgun (WGS) entry which is preliminary data.</text>
</comment>
<gene>
    <name evidence="3" type="ORF">GCM10009754_65250</name>
</gene>
<organism evidence="3 4">
    <name type="scientific">Amycolatopsis minnesotensis</name>
    <dbReference type="NCBI Taxonomy" id="337894"/>
    <lineage>
        <taxon>Bacteria</taxon>
        <taxon>Bacillati</taxon>
        <taxon>Actinomycetota</taxon>
        <taxon>Actinomycetes</taxon>
        <taxon>Pseudonocardiales</taxon>
        <taxon>Pseudonocardiaceae</taxon>
        <taxon>Amycolatopsis</taxon>
    </lineage>
</organism>
<name>A0ABP5DGC4_9PSEU</name>
<dbReference type="InterPro" id="IPR013595">
    <property type="entry name" value="Pept_S33_TAP-like_C"/>
</dbReference>
<evidence type="ECO:0000259" key="2">
    <source>
        <dbReference type="Pfam" id="PF08386"/>
    </source>
</evidence>
<dbReference type="PANTHER" id="PTHR43722:SF1">
    <property type="entry name" value="PROLINE IMINOPEPTIDASE"/>
    <property type="match status" value="1"/>
</dbReference>
<dbReference type="PANTHER" id="PTHR43722">
    <property type="entry name" value="PROLINE IMINOPEPTIDASE"/>
    <property type="match status" value="1"/>
</dbReference>
<evidence type="ECO:0000313" key="3">
    <source>
        <dbReference type="EMBL" id="GAA1979819.1"/>
    </source>
</evidence>
<keyword evidence="1" id="KW-0732">Signal</keyword>
<dbReference type="SUPFAM" id="SSF53474">
    <property type="entry name" value="alpha/beta-Hydrolases"/>
    <property type="match status" value="1"/>
</dbReference>
<keyword evidence="4" id="KW-1185">Reference proteome</keyword>
<keyword evidence="3" id="KW-0378">Hydrolase</keyword>
<dbReference type="GO" id="GO:0016787">
    <property type="term" value="F:hydrolase activity"/>
    <property type="evidence" value="ECO:0007669"/>
    <property type="project" value="UniProtKB-KW"/>
</dbReference>
<dbReference type="Gene3D" id="3.40.50.1820">
    <property type="entry name" value="alpha/beta hydrolase"/>
    <property type="match status" value="1"/>
</dbReference>
<feature type="domain" description="Peptidase S33 tripeptidyl aminopeptidase-like C-terminal" evidence="2">
    <location>
        <begin position="381"/>
        <end position="477"/>
    </location>
</feature>
<dbReference type="Proteomes" id="UP001501116">
    <property type="component" value="Unassembled WGS sequence"/>
</dbReference>
<protein>
    <submittedName>
        <fullName evidence="3">Alpha/beta hydrolase</fullName>
    </submittedName>
</protein>
<feature type="chain" id="PRO_5046342930" evidence="1">
    <location>
        <begin position="23"/>
        <end position="479"/>
    </location>
</feature>
<dbReference type="InterPro" id="IPR029058">
    <property type="entry name" value="AB_hydrolase_fold"/>
</dbReference>
<dbReference type="InterPro" id="IPR005944">
    <property type="entry name" value="Pro_iminopeptidase"/>
</dbReference>
<feature type="signal peptide" evidence="1">
    <location>
        <begin position="1"/>
        <end position="22"/>
    </location>
</feature>
<proteinExistence type="predicted"/>